<comment type="caution">
    <text evidence="1">The sequence shown here is derived from an EMBL/GenBank/DDBJ whole genome shotgun (WGS) entry which is preliminary data.</text>
</comment>
<dbReference type="AlphaFoldDB" id="A0A644TCV9"/>
<name>A0A644TCV9_9ZZZZ</name>
<sequence>MRTYISWVPTVEQGEKMVDIPEDTPIECPKLNRGDIVSLDTPRSRRRRILIPVRVASVLITISWRVRKHVKAHVDQDAEQYLLVEPAILDSKPT</sequence>
<evidence type="ECO:0000313" key="1">
    <source>
        <dbReference type="EMBL" id="MPL64710.1"/>
    </source>
</evidence>
<protein>
    <submittedName>
        <fullName evidence="1">Uncharacterized protein</fullName>
    </submittedName>
</protein>
<gene>
    <name evidence="1" type="ORF">SDC9_10368</name>
</gene>
<dbReference type="EMBL" id="VSSQ01000026">
    <property type="protein sequence ID" value="MPL64710.1"/>
    <property type="molecule type" value="Genomic_DNA"/>
</dbReference>
<accession>A0A644TCV9</accession>
<organism evidence="1">
    <name type="scientific">bioreactor metagenome</name>
    <dbReference type="NCBI Taxonomy" id="1076179"/>
    <lineage>
        <taxon>unclassified sequences</taxon>
        <taxon>metagenomes</taxon>
        <taxon>ecological metagenomes</taxon>
    </lineage>
</organism>
<proteinExistence type="predicted"/>
<reference evidence="1" key="1">
    <citation type="submission" date="2019-08" db="EMBL/GenBank/DDBJ databases">
        <authorList>
            <person name="Kucharzyk K."/>
            <person name="Murdoch R.W."/>
            <person name="Higgins S."/>
            <person name="Loffler F."/>
        </authorList>
    </citation>
    <scope>NUCLEOTIDE SEQUENCE</scope>
</reference>